<dbReference type="SUPFAM" id="SSF56784">
    <property type="entry name" value="HAD-like"/>
    <property type="match status" value="1"/>
</dbReference>
<dbReference type="SFLD" id="SFLDG01129">
    <property type="entry name" value="C1.5:_HAD__Beta-PGM__Phosphata"/>
    <property type="match status" value="1"/>
</dbReference>
<evidence type="ECO:0000313" key="1">
    <source>
        <dbReference type="EMBL" id="PWJ18269.1"/>
    </source>
</evidence>
<dbReference type="EMBL" id="UETC01000005">
    <property type="protein sequence ID" value="SSA46794.1"/>
    <property type="molecule type" value="Genomic_DNA"/>
</dbReference>
<dbReference type="InterPro" id="IPR036412">
    <property type="entry name" value="HAD-like_sf"/>
</dbReference>
<dbReference type="InterPro" id="IPR023198">
    <property type="entry name" value="PGP-like_dom2"/>
</dbReference>
<dbReference type="Proteomes" id="UP000245839">
    <property type="component" value="Unassembled WGS sequence"/>
</dbReference>
<dbReference type="InterPro" id="IPR023214">
    <property type="entry name" value="HAD_sf"/>
</dbReference>
<dbReference type="Gene3D" id="3.40.50.1000">
    <property type="entry name" value="HAD superfamily/HAD-like"/>
    <property type="match status" value="1"/>
</dbReference>
<keyword evidence="3" id="KW-1185">Reference proteome</keyword>
<dbReference type="Gene3D" id="1.10.150.240">
    <property type="entry name" value="Putative phosphatase, domain 2"/>
    <property type="match status" value="1"/>
</dbReference>
<evidence type="ECO:0000313" key="3">
    <source>
        <dbReference type="Proteomes" id="UP000245839"/>
    </source>
</evidence>
<dbReference type="SFLD" id="SFLDS00003">
    <property type="entry name" value="Haloacid_Dehalogenase"/>
    <property type="match status" value="1"/>
</dbReference>
<proteinExistence type="predicted"/>
<protein>
    <submittedName>
        <fullName evidence="2">Phosphoglycolate phosphatase</fullName>
    </submittedName>
</protein>
<reference evidence="1 3" key="2">
    <citation type="submission" date="2018-03" db="EMBL/GenBank/DDBJ databases">
        <title>Genomic Encyclopedia of Archaeal and Bacterial Type Strains, Phase II (KMG-II): from individual species to whole genera.</title>
        <authorList>
            <person name="Goeker M."/>
        </authorList>
    </citation>
    <scope>NUCLEOTIDE SEQUENCE [LARGE SCALE GENOMIC DNA]</scope>
    <source>
        <strain evidence="1 3">DSM 25227</strain>
    </source>
</reference>
<dbReference type="NCBIfam" id="TIGR01549">
    <property type="entry name" value="HAD-SF-IA-v1"/>
    <property type="match status" value="1"/>
</dbReference>
<dbReference type="PANTHER" id="PTHR43434:SF24">
    <property type="entry name" value="HYDROLASE-RELATED"/>
    <property type="match status" value="1"/>
</dbReference>
<dbReference type="AlphaFoldDB" id="A0A2Y9AQW9"/>
<dbReference type="InterPro" id="IPR050155">
    <property type="entry name" value="HAD-like_hydrolase_sf"/>
</dbReference>
<dbReference type="PANTHER" id="PTHR43434">
    <property type="entry name" value="PHOSPHOGLYCOLATE PHOSPHATASE"/>
    <property type="match status" value="1"/>
</dbReference>
<dbReference type="RefSeq" id="WP_245947501.1">
    <property type="nucleotide sequence ID" value="NZ_QGDJ01000005.1"/>
</dbReference>
<dbReference type="GO" id="GO:0005829">
    <property type="term" value="C:cytosol"/>
    <property type="evidence" value="ECO:0007669"/>
    <property type="project" value="TreeGrafter"/>
</dbReference>
<sequence length="220" mass="23286">MRDALAIFDVDGTLIDSGGIVVDTLTAAFEEAGASPPAPDAIRRGIGLSLSQMIATLADDLPESVFAEIVAGYRLRFAAAMEQGGEPPLYPGVEAGLARLAQAGLPLGIATGKSQRGLDRLIEAKGWQAMFASLQCADHHPSKPHPSMIRRALLETATEDGRAVMIGDSIYDMEMARAAEVHAIGVAWGYHSAEALSRAGAQTVFDDFDGLVDHLLERFA</sequence>
<evidence type="ECO:0000313" key="2">
    <source>
        <dbReference type="EMBL" id="SSA46794.1"/>
    </source>
</evidence>
<dbReference type="GO" id="GO:0008967">
    <property type="term" value="F:phosphoglycolate phosphatase activity"/>
    <property type="evidence" value="ECO:0007669"/>
    <property type="project" value="TreeGrafter"/>
</dbReference>
<gene>
    <name evidence="1" type="ORF">BCF38_105257</name>
    <name evidence="2" type="ORF">SAMN05421539_105257</name>
</gene>
<dbReference type="InterPro" id="IPR041492">
    <property type="entry name" value="HAD_2"/>
</dbReference>
<dbReference type="SFLD" id="SFLDG01135">
    <property type="entry name" value="C1.5.6:_HAD__Beta-PGM__Phospha"/>
    <property type="match status" value="1"/>
</dbReference>
<dbReference type="InterPro" id="IPR006439">
    <property type="entry name" value="HAD-SF_hydro_IA"/>
</dbReference>
<accession>A0A2Y9AQW9</accession>
<name>A0A2Y9AQW9_9RHOB</name>
<dbReference type="Pfam" id="PF13419">
    <property type="entry name" value="HAD_2"/>
    <property type="match status" value="1"/>
</dbReference>
<organism evidence="2 4">
    <name type="scientific">Jannaschia seohaensis</name>
    <dbReference type="NCBI Taxonomy" id="475081"/>
    <lineage>
        <taxon>Bacteria</taxon>
        <taxon>Pseudomonadati</taxon>
        <taxon>Pseudomonadota</taxon>
        <taxon>Alphaproteobacteria</taxon>
        <taxon>Rhodobacterales</taxon>
        <taxon>Roseobacteraceae</taxon>
        <taxon>Jannaschia</taxon>
    </lineage>
</organism>
<reference evidence="2 4" key="1">
    <citation type="submission" date="2016-10" db="EMBL/GenBank/DDBJ databases">
        <authorList>
            <person name="Cai Z."/>
        </authorList>
    </citation>
    <scope>NUCLEOTIDE SEQUENCE [LARGE SCALE GENOMIC DNA]</scope>
    <source>
        <strain evidence="2 4">DSM 25227</strain>
    </source>
</reference>
<dbReference type="Proteomes" id="UP000251571">
    <property type="component" value="Unassembled WGS sequence"/>
</dbReference>
<evidence type="ECO:0000313" key="4">
    <source>
        <dbReference type="Proteomes" id="UP000251571"/>
    </source>
</evidence>
<dbReference type="EMBL" id="QGDJ01000005">
    <property type="protein sequence ID" value="PWJ18269.1"/>
    <property type="molecule type" value="Genomic_DNA"/>
</dbReference>
<dbReference type="GO" id="GO:0006281">
    <property type="term" value="P:DNA repair"/>
    <property type="evidence" value="ECO:0007669"/>
    <property type="project" value="TreeGrafter"/>
</dbReference>